<dbReference type="Proteomes" id="UP001470230">
    <property type="component" value="Unassembled WGS sequence"/>
</dbReference>
<evidence type="ECO:0000256" key="1">
    <source>
        <dbReference type="SAM" id="Coils"/>
    </source>
</evidence>
<comment type="caution">
    <text evidence="3">The sequence shown here is derived from an EMBL/GenBank/DDBJ whole genome shotgun (WGS) entry which is preliminary data.</text>
</comment>
<keyword evidence="4" id="KW-1185">Reference proteome</keyword>
<gene>
    <name evidence="3" type="ORF">M9Y10_024309</name>
</gene>
<feature type="region of interest" description="Disordered" evidence="2">
    <location>
        <begin position="17"/>
        <end position="69"/>
    </location>
</feature>
<reference evidence="3 4" key="1">
    <citation type="submission" date="2024-04" db="EMBL/GenBank/DDBJ databases">
        <title>Tritrichomonas musculus Genome.</title>
        <authorList>
            <person name="Alves-Ferreira E."/>
            <person name="Grigg M."/>
            <person name="Lorenzi H."/>
            <person name="Galac M."/>
        </authorList>
    </citation>
    <scope>NUCLEOTIDE SEQUENCE [LARGE SCALE GENOMIC DNA]</scope>
    <source>
        <strain evidence="3 4">EAF2021</strain>
    </source>
</reference>
<name>A0ABR2HCL7_9EUKA</name>
<proteinExistence type="predicted"/>
<feature type="compositionally biased region" description="Basic residues" evidence="2">
    <location>
        <begin position="34"/>
        <end position="45"/>
    </location>
</feature>
<protein>
    <submittedName>
        <fullName evidence="3">Uncharacterized protein</fullName>
    </submittedName>
</protein>
<feature type="compositionally biased region" description="Acidic residues" evidence="2">
    <location>
        <begin position="49"/>
        <end position="65"/>
    </location>
</feature>
<sequence>MANVAFNGNKVLLLEFDTDRDRDKSASNSSSSSKKLRKRKRKKKRNDSDSDDDNPSEYEEGDDAELNMTSLQKPTFKVPGFDDESQDSCSIKYSASFLDQINTFLSSSYSTVDDQNHLIEKIRHEAESKKNNTDEMRRALMLLIDAVAHKYVLRQLDTNQNQMQISSLVDVDGEMSSREMTSEDESSFSTIVIQKKLQKK</sequence>
<evidence type="ECO:0000256" key="2">
    <source>
        <dbReference type="SAM" id="MobiDB-lite"/>
    </source>
</evidence>
<dbReference type="EMBL" id="JAPFFF010000032">
    <property type="protein sequence ID" value="KAK8844451.1"/>
    <property type="molecule type" value="Genomic_DNA"/>
</dbReference>
<accession>A0ABR2HCL7</accession>
<organism evidence="3 4">
    <name type="scientific">Tritrichomonas musculus</name>
    <dbReference type="NCBI Taxonomy" id="1915356"/>
    <lineage>
        <taxon>Eukaryota</taxon>
        <taxon>Metamonada</taxon>
        <taxon>Parabasalia</taxon>
        <taxon>Tritrichomonadida</taxon>
        <taxon>Tritrichomonadidae</taxon>
        <taxon>Tritrichomonas</taxon>
    </lineage>
</organism>
<evidence type="ECO:0000313" key="4">
    <source>
        <dbReference type="Proteomes" id="UP001470230"/>
    </source>
</evidence>
<keyword evidence="1" id="KW-0175">Coiled coil</keyword>
<feature type="coiled-coil region" evidence="1">
    <location>
        <begin position="112"/>
        <end position="139"/>
    </location>
</feature>
<evidence type="ECO:0000313" key="3">
    <source>
        <dbReference type="EMBL" id="KAK8844451.1"/>
    </source>
</evidence>